<accession>A0A3S3U9G8</accession>
<dbReference type="Pfam" id="PF00583">
    <property type="entry name" value="Acetyltransf_1"/>
    <property type="match status" value="1"/>
</dbReference>
<evidence type="ECO:0000313" key="3">
    <source>
        <dbReference type="Proteomes" id="UP000286997"/>
    </source>
</evidence>
<dbReference type="OrthoDB" id="20916at2"/>
<evidence type="ECO:0000313" key="2">
    <source>
        <dbReference type="EMBL" id="RVU18666.1"/>
    </source>
</evidence>
<keyword evidence="2" id="KW-0808">Transferase</keyword>
<sequence length="285" mass="29577">MSPVTPGPRPSLRTMRPDDLALVLDWAAAEGWNPGLSDAAAFHAADPGGFLLALDGGNPVGAISVVAYGDAFGFLGLYLVRPEFRGQGIGTVLWSAGLARLGARSVGLDGVVAQQANYARSGFAALHRTLRFSGTPAVPAGPPAGPWDGSDVAEIAAFDAEHFGAPRHAFLRGWLAAPGHRVAVSRRDGRIDGYGVVRPCREGFKIGPLFCASRATAETLFAALAAAAGEGATLVLDVPEPNRDGLALARDHGLAPVFETARMVRGPAPDRPLARIYGVTTLELG</sequence>
<reference evidence="2 3" key="1">
    <citation type="submission" date="2019-01" db="EMBL/GenBank/DDBJ databases">
        <authorList>
            <person name="Chen W.-M."/>
        </authorList>
    </citation>
    <scope>NUCLEOTIDE SEQUENCE [LARGE SCALE GENOMIC DNA]</scope>
    <source>
        <strain evidence="2 3">TER-1</strain>
    </source>
</reference>
<dbReference type="RefSeq" id="WP_127728610.1">
    <property type="nucleotide sequence ID" value="NZ_SACP01000008.1"/>
</dbReference>
<name>A0A3S3U9G8_9HYPH</name>
<dbReference type="Gene3D" id="3.40.630.90">
    <property type="match status" value="1"/>
</dbReference>
<dbReference type="InterPro" id="IPR016181">
    <property type="entry name" value="Acyl_CoA_acyltransferase"/>
</dbReference>
<proteinExistence type="predicted"/>
<feature type="domain" description="N-acetyltransferase" evidence="1">
    <location>
        <begin position="10"/>
        <end position="145"/>
    </location>
</feature>
<dbReference type="PANTHER" id="PTHR47237:SF1">
    <property type="entry name" value="SLL0310 PROTEIN"/>
    <property type="match status" value="1"/>
</dbReference>
<dbReference type="InterPro" id="IPR000182">
    <property type="entry name" value="GNAT_dom"/>
</dbReference>
<dbReference type="InterPro" id="IPR041496">
    <property type="entry name" value="YitH/HolE_GNAT"/>
</dbReference>
<dbReference type="EMBL" id="SACP01000008">
    <property type="protein sequence ID" value="RVU18666.1"/>
    <property type="molecule type" value="Genomic_DNA"/>
</dbReference>
<keyword evidence="3" id="KW-1185">Reference proteome</keyword>
<dbReference type="CDD" id="cd04301">
    <property type="entry name" value="NAT_SF"/>
    <property type="match status" value="1"/>
</dbReference>
<evidence type="ECO:0000259" key="1">
    <source>
        <dbReference type="PROSITE" id="PS51186"/>
    </source>
</evidence>
<dbReference type="PROSITE" id="PS51186">
    <property type="entry name" value="GNAT"/>
    <property type="match status" value="1"/>
</dbReference>
<dbReference type="InterPro" id="IPR052729">
    <property type="entry name" value="Acyl/Acetyltrans_Enzymes"/>
</dbReference>
<dbReference type="AlphaFoldDB" id="A0A3S3U9G8"/>
<dbReference type="GO" id="GO:0016747">
    <property type="term" value="F:acyltransferase activity, transferring groups other than amino-acyl groups"/>
    <property type="evidence" value="ECO:0007669"/>
    <property type="project" value="InterPro"/>
</dbReference>
<dbReference type="PANTHER" id="PTHR47237">
    <property type="entry name" value="SLL0310 PROTEIN"/>
    <property type="match status" value="1"/>
</dbReference>
<protein>
    <submittedName>
        <fullName evidence="2">GNAT family N-acetyltransferase</fullName>
    </submittedName>
</protein>
<dbReference type="Pfam" id="PF18014">
    <property type="entry name" value="Acetyltransf_18"/>
    <property type="match status" value="1"/>
</dbReference>
<dbReference type="Gene3D" id="3.40.630.30">
    <property type="match status" value="1"/>
</dbReference>
<comment type="caution">
    <text evidence="2">The sequence shown here is derived from an EMBL/GenBank/DDBJ whole genome shotgun (WGS) entry which is preliminary data.</text>
</comment>
<dbReference type="Proteomes" id="UP000286997">
    <property type="component" value="Unassembled WGS sequence"/>
</dbReference>
<gene>
    <name evidence="2" type="ORF">EOE48_09775</name>
</gene>
<dbReference type="SUPFAM" id="SSF55729">
    <property type="entry name" value="Acyl-CoA N-acyltransferases (Nat)"/>
    <property type="match status" value="1"/>
</dbReference>
<organism evidence="2 3">
    <name type="scientific">Methylobacterium oryzihabitans</name>
    <dbReference type="NCBI Taxonomy" id="2499852"/>
    <lineage>
        <taxon>Bacteria</taxon>
        <taxon>Pseudomonadati</taxon>
        <taxon>Pseudomonadota</taxon>
        <taxon>Alphaproteobacteria</taxon>
        <taxon>Hyphomicrobiales</taxon>
        <taxon>Methylobacteriaceae</taxon>
        <taxon>Methylobacterium</taxon>
    </lineage>
</organism>